<reference evidence="1" key="1">
    <citation type="submission" date="2021-03" db="EMBL/GenBank/DDBJ databases">
        <authorList>
            <person name="Bekaert M."/>
        </authorList>
    </citation>
    <scope>NUCLEOTIDE SEQUENCE</scope>
</reference>
<dbReference type="OrthoDB" id="6111574at2759"/>
<keyword evidence="2" id="KW-1185">Reference proteome</keyword>
<name>A0A8S3TKQ0_MYTED</name>
<dbReference type="InterPro" id="IPR011042">
    <property type="entry name" value="6-blade_b-propeller_TolB-like"/>
</dbReference>
<dbReference type="EMBL" id="CAJPWZ010002113">
    <property type="protein sequence ID" value="CAG2230900.1"/>
    <property type="molecule type" value="Genomic_DNA"/>
</dbReference>
<sequence>MQEMKSINNTQIRLRKRFNVEEQGFWTWLSGCTMVSNGNLMIADYWGSNVIMEYSEDGKHIRDIPCSGIPFDLTVIDTDRIAVTYGDSKYVDILNLKNTTVENKVNFDKDCYGISYQDDKLFISSGGIIITDIKGKVLKQLRVDCGTYLETTIDRIYFTVRRDHTVHCIAMTGKEIWVHKVESLVDPRGINVDDHQNVLVVGRDSNLLTVIQHDGTASKTLLTKSDGLDKPFALHYNKDKKMLFLCNERYSAALYNLE</sequence>
<protein>
    <submittedName>
        <fullName evidence="1">Uncharacterized protein</fullName>
    </submittedName>
</protein>
<proteinExistence type="predicted"/>
<accession>A0A8S3TKQ0</accession>
<dbReference type="SUPFAM" id="SSF101898">
    <property type="entry name" value="NHL repeat"/>
    <property type="match status" value="1"/>
</dbReference>
<dbReference type="AlphaFoldDB" id="A0A8S3TKQ0"/>
<dbReference type="Gene3D" id="2.120.10.30">
    <property type="entry name" value="TolB, C-terminal domain"/>
    <property type="match status" value="2"/>
</dbReference>
<evidence type="ECO:0000313" key="1">
    <source>
        <dbReference type="EMBL" id="CAG2230900.1"/>
    </source>
</evidence>
<organism evidence="1 2">
    <name type="scientific">Mytilus edulis</name>
    <name type="common">Blue mussel</name>
    <dbReference type="NCBI Taxonomy" id="6550"/>
    <lineage>
        <taxon>Eukaryota</taxon>
        <taxon>Metazoa</taxon>
        <taxon>Spiralia</taxon>
        <taxon>Lophotrochozoa</taxon>
        <taxon>Mollusca</taxon>
        <taxon>Bivalvia</taxon>
        <taxon>Autobranchia</taxon>
        <taxon>Pteriomorphia</taxon>
        <taxon>Mytilida</taxon>
        <taxon>Mytiloidea</taxon>
        <taxon>Mytilidae</taxon>
        <taxon>Mytilinae</taxon>
        <taxon>Mytilus</taxon>
    </lineage>
</organism>
<gene>
    <name evidence="1" type="ORF">MEDL_43710</name>
</gene>
<evidence type="ECO:0000313" key="2">
    <source>
        <dbReference type="Proteomes" id="UP000683360"/>
    </source>
</evidence>
<comment type="caution">
    <text evidence="1">The sequence shown here is derived from an EMBL/GenBank/DDBJ whole genome shotgun (WGS) entry which is preliminary data.</text>
</comment>
<dbReference type="Proteomes" id="UP000683360">
    <property type="component" value="Unassembled WGS sequence"/>
</dbReference>